<keyword evidence="2" id="KW-1185">Reference proteome</keyword>
<evidence type="ECO:0000313" key="1">
    <source>
        <dbReference type="EMBL" id="KAK9222440.1"/>
    </source>
</evidence>
<proteinExistence type="predicted"/>
<protein>
    <submittedName>
        <fullName evidence="1">Uncharacterized protein</fullName>
    </submittedName>
</protein>
<organism evidence="1 2">
    <name type="scientific">Citrus x changshan-huyou</name>
    <dbReference type="NCBI Taxonomy" id="2935761"/>
    <lineage>
        <taxon>Eukaryota</taxon>
        <taxon>Viridiplantae</taxon>
        <taxon>Streptophyta</taxon>
        <taxon>Embryophyta</taxon>
        <taxon>Tracheophyta</taxon>
        <taxon>Spermatophyta</taxon>
        <taxon>Magnoliopsida</taxon>
        <taxon>eudicotyledons</taxon>
        <taxon>Gunneridae</taxon>
        <taxon>Pentapetalae</taxon>
        <taxon>rosids</taxon>
        <taxon>malvids</taxon>
        <taxon>Sapindales</taxon>
        <taxon>Rutaceae</taxon>
        <taxon>Aurantioideae</taxon>
        <taxon>Citrus</taxon>
    </lineage>
</organism>
<comment type="caution">
    <text evidence="1">The sequence shown here is derived from an EMBL/GenBank/DDBJ whole genome shotgun (WGS) entry which is preliminary data.</text>
</comment>
<accession>A0AAP0MUZ0</accession>
<reference evidence="1 2" key="1">
    <citation type="submission" date="2024-05" db="EMBL/GenBank/DDBJ databases">
        <title>Haplotype-resolved chromosome-level genome assembly of Huyou (Citrus changshanensis).</title>
        <authorList>
            <person name="Miao C."/>
            <person name="Chen W."/>
            <person name="Wu Y."/>
            <person name="Wang L."/>
            <person name="Zhao S."/>
            <person name="Grierson D."/>
            <person name="Xu C."/>
            <person name="Chen K."/>
        </authorList>
    </citation>
    <scope>NUCLEOTIDE SEQUENCE [LARGE SCALE GENOMIC DNA]</scope>
    <source>
        <strain evidence="1">01-14</strain>
        <tissue evidence="1">Leaf</tissue>
    </source>
</reference>
<dbReference type="Proteomes" id="UP001428341">
    <property type="component" value="Unassembled WGS sequence"/>
</dbReference>
<dbReference type="AlphaFoldDB" id="A0AAP0MUZ0"/>
<sequence>MDCGFLWSENSIVKRKDDTIGYFIVSEEFKDCIIVFEMQGHIIDLEGFNGSDHCPISLEISEASSAEGEKEKKYRCLSEVDLYVRNDVMMLL</sequence>
<evidence type="ECO:0000313" key="2">
    <source>
        <dbReference type="Proteomes" id="UP001428341"/>
    </source>
</evidence>
<dbReference type="EMBL" id="JBCGBO010000002">
    <property type="protein sequence ID" value="KAK9222440.1"/>
    <property type="molecule type" value="Genomic_DNA"/>
</dbReference>
<gene>
    <name evidence="1" type="ORF">WN944_010875</name>
</gene>
<name>A0AAP0MUZ0_9ROSI</name>